<reference evidence="2 3" key="1">
    <citation type="submission" date="2019-12" db="EMBL/GenBank/DDBJ databases">
        <title>Nocardia sp. nov. ET3-3 isolated from soil.</title>
        <authorList>
            <person name="Kanchanasin P."/>
            <person name="Tanasupawat S."/>
            <person name="Yuki M."/>
            <person name="Kudo T."/>
        </authorList>
    </citation>
    <scope>NUCLEOTIDE SEQUENCE [LARGE SCALE GENOMIC DNA]</scope>
    <source>
        <strain evidence="2 3">ET3-3</strain>
    </source>
</reference>
<proteinExistence type="predicted"/>
<keyword evidence="3" id="KW-1185">Reference proteome</keyword>
<comment type="caution">
    <text evidence="2">The sequence shown here is derived from an EMBL/GenBank/DDBJ whole genome shotgun (WGS) entry which is preliminary data.</text>
</comment>
<keyword evidence="1" id="KW-0812">Transmembrane</keyword>
<keyword evidence="1" id="KW-0472">Membrane</keyword>
<feature type="transmembrane region" description="Helical" evidence="1">
    <location>
        <begin position="38"/>
        <end position="61"/>
    </location>
</feature>
<feature type="transmembrane region" description="Helical" evidence="1">
    <location>
        <begin position="160"/>
        <end position="180"/>
    </location>
</feature>
<dbReference type="Pfam" id="PF11139">
    <property type="entry name" value="SfLAP"/>
    <property type="match status" value="1"/>
</dbReference>
<gene>
    <name evidence="2" type="ORF">GPX89_08195</name>
</gene>
<accession>A0A7K1USA8</accession>
<dbReference type="EMBL" id="WRPP01000001">
    <property type="protein sequence ID" value="MVU77227.1"/>
    <property type="molecule type" value="Genomic_DNA"/>
</dbReference>
<name>A0A7K1USA8_9NOCA</name>
<dbReference type="Proteomes" id="UP000466794">
    <property type="component" value="Unassembled WGS sequence"/>
</dbReference>
<dbReference type="InterPro" id="IPR021315">
    <property type="entry name" value="Gap/Sap"/>
</dbReference>
<evidence type="ECO:0000313" key="2">
    <source>
        <dbReference type="EMBL" id="MVU77227.1"/>
    </source>
</evidence>
<feature type="transmembrane region" description="Helical" evidence="1">
    <location>
        <begin position="73"/>
        <end position="91"/>
    </location>
</feature>
<feature type="transmembrane region" description="Helical" evidence="1">
    <location>
        <begin position="12"/>
        <end position="31"/>
    </location>
</feature>
<evidence type="ECO:0000313" key="3">
    <source>
        <dbReference type="Proteomes" id="UP000466794"/>
    </source>
</evidence>
<dbReference type="RefSeq" id="WP_157386602.1">
    <property type="nucleotide sequence ID" value="NZ_WRPP01000001.1"/>
</dbReference>
<dbReference type="AlphaFoldDB" id="A0A7K1USA8"/>
<evidence type="ECO:0000256" key="1">
    <source>
        <dbReference type="SAM" id="Phobius"/>
    </source>
</evidence>
<sequence length="223" mass="23414">MGEAVGQFLSHAVGVAISPLALVAVIAILTAPRGRANALWFALGWMLAVVAVFAALLVVGARAGARHDGHPGAWVSWFRLVLGVLLALMALRQLRLAAASEEGALPPRLRNLEQFTPANCLTLGIVLALANPKNVTQIATGAVGVASEISHTGGRITAEAIFVAIASLGVLIPLLVHFSGHPAAHQTLQRWRDWTVRNHYAIMAVLFILLSAKTLGDAISGLL</sequence>
<feature type="transmembrane region" description="Helical" evidence="1">
    <location>
        <begin position="200"/>
        <end position="219"/>
    </location>
</feature>
<organism evidence="2 3">
    <name type="scientific">Nocardia terrae</name>
    <dbReference type="NCBI Taxonomy" id="2675851"/>
    <lineage>
        <taxon>Bacteria</taxon>
        <taxon>Bacillati</taxon>
        <taxon>Actinomycetota</taxon>
        <taxon>Actinomycetes</taxon>
        <taxon>Mycobacteriales</taxon>
        <taxon>Nocardiaceae</taxon>
        <taxon>Nocardia</taxon>
    </lineage>
</organism>
<protein>
    <submittedName>
        <fullName evidence="2">GAP family protein</fullName>
    </submittedName>
</protein>
<keyword evidence="1" id="KW-1133">Transmembrane helix</keyword>